<feature type="region of interest" description="Disordered" evidence="1">
    <location>
        <begin position="210"/>
        <end position="279"/>
    </location>
</feature>
<dbReference type="GeneID" id="68350927"/>
<dbReference type="RefSeq" id="XP_044723902.1">
    <property type="nucleotide sequence ID" value="XM_044860269.1"/>
</dbReference>
<dbReference type="Gene3D" id="3.90.210.10">
    <property type="entry name" value="Heat-Labile Enterotoxin, subunit A"/>
    <property type="match status" value="1"/>
</dbReference>
<dbReference type="Proteomes" id="UP000824596">
    <property type="component" value="Unassembled WGS sequence"/>
</dbReference>
<keyword evidence="3" id="KW-1185">Reference proteome</keyword>
<comment type="caution">
    <text evidence="2">The sequence shown here is derived from an EMBL/GenBank/DDBJ whole genome shotgun (WGS) entry which is preliminary data.</text>
</comment>
<sequence length="881" mass="96399">MTKSVEKGIEFSAINEDGRPSHIWIREGQDDHVVWKIQDAPNVIDTHGSLANRGPDGNFIEDQKFIPNGYDDQIEYSAFEGIPTEQVKGYFRTADFLKDPSLAGKVAKGEEPAGLFVKNPDYNPKFDNLQHSGPRPELAGFPPYKSNPPGSPSTGEKFEAWDIEPWSKYYKPAIKDLQESLQQAVKTFADDSSKSIRKEVCGIASKRDGMLRKRGGGLCDGLTPTEPQPPAKEEPPGKGEPPEKGEPPAKEGPPTNGQPPTDDPERPPTAKEQEVALAAETASERDFTELMVAYKVAPVAQERWKMSLSDVRTKALGYKRLGPKAPALRPGALGKGITSKLGGGVFLGAVLWAPGVVLAFVANTTALDRLAAVTSIVPLVGCATQALAKAPDHIDTVDTALCFLGDALILGGATAPLGIAVHIVRAMVQAFKPPPELPTKEATRQTRDQTWLDFTRNSIYKYLYSDKYYYEKGDGFATKLESGLAIEAAAVLSHGAQTLGVLNATGARAIEEAKTGQEQTEIRRGLEASMQGIRDLIQANVSSRHRSYLVGLPALLRDNAYESLKVTADNYNNDLITEVTSFKNIQRYPAGATWDDIAGTISGAPVGSDPYRDARPRMDDIAAYLREQPIRIPARLDVAYVVGQSKALAGRVDPRVLSPQAYLAEQWPKWQQSSIDELCIRNALRVALFLEGKYDDARIKDFDAVNSNKVFDGLSLLTAIKFGRIYDEFKVAYAYEQYKLYLPESAIPWVTLPAVSPLPVTNRPSHPYIMGLVLGLTDSIVQAGVGRGDQRAQALVAKILATQQLFSPTSTIAKEQRTKFYRDKTNGYNNGQTTECIQGKLNRLPPKEVLANRGNLPLGHLGKECVEERFQAWLAKQAKQA</sequence>
<dbReference type="AlphaFoldDB" id="A0A9P8N5Y6"/>
<reference evidence="2" key="1">
    <citation type="submission" date="2021-09" db="EMBL/GenBank/DDBJ databases">
        <title>A high-quality genome of the endoparasitic fungus Hirsutella rhossiliensis with a comparison of Hirsutella genomes reveals transposable elements contributing to genome size variation.</title>
        <authorList>
            <person name="Lin R."/>
            <person name="Jiao Y."/>
            <person name="Sun X."/>
            <person name="Ling J."/>
            <person name="Xie B."/>
            <person name="Cheng X."/>
        </authorList>
    </citation>
    <scope>NUCLEOTIDE SEQUENCE</scope>
    <source>
        <strain evidence="2">HR02</strain>
    </source>
</reference>
<proteinExistence type="predicted"/>
<evidence type="ECO:0000313" key="2">
    <source>
        <dbReference type="EMBL" id="KAH0966389.1"/>
    </source>
</evidence>
<feature type="compositionally biased region" description="Basic and acidic residues" evidence="1">
    <location>
        <begin position="231"/>
        <end position="249"/>
    </location>
</feature>
<dbReference type="EMBL" id="JAIZPD010000002">
    <property type="protein sequence ID" value="KAH0966389.1"/>
    <property type="molecule type" value="Genomic_DNA"/>
</dbReference>
<protein>
    <submittedName>
        <fullName evidence="2">Heat-labile enterotoxin, A chain</fullName>
    </submittedName>
</protein>
<gene>
    <name evidence="2" type="ORF">HRG_01798</name>
</gene>
<evidence type="ECO:0000313" key="3">
    <source>
        <dbReference type="Proteomes" id="UP000824596"/>
    </source>
</evidence>
<name>A0A9P8N5Y6_9HYPO</name>
<accession>A0A9P8N5Y6</accession>
<dbReference type="OrthoDB" id="4917004at2759"/>
<feature type="region of interest" description="Disordered" evidence="1">
    <location>
        <begin position="137"/>
        <end position="157"/>
    </location>
</feature>
<feature type="compositionally biased region" description="Basic and acidic residues" evidence="1">
    <location>
        <begin position="263"/>
        <end position="274"/>
    </location>
</feature>
<evidence type="ECO:0000256" key="1">
    <source>
        <dbReference type="SAM" id="MobiDB-lite"/>
    </source>
</evidence>
<dbReference type="SUPFAM" id="SSF56399">
    <property type="entry name" value="ADP-ribosylation"/>
    <property type="match status" value="1"/>
</dbReference>
<organism evidence="2 3">
    <name type="scientific">Hirsutella rhossiliensis</name>
    <dbReference type="NCBI Taxonomy" id="111463"/>
    <lineage>
        <taxon>Eukaryota</taxon>
        <taxon>Fungi</taxon>
        <taxon>Dikarya</taxon>
        <taxon>Ascomycota</taxon>
        <taxon>Pezizomycotina</taxon>
        <taxon>Sordariomycetes</taxon>
        <taxon>Hypocreomycetidae</taxon>
        <taxon>Hypocreales</taxon>
        <taxon>Ophiocordycipitaceae</taxon>
        <taxon>Hirsutella</taxon>
    </lineage>
</organism>